<dbReference type="Pfam" id="PF00001">
    <property type="entry name" value="7tm_1"/>
    <property type="match status" value="1"/>
</dbReference>
<organism evidence="11 12">
    <name type="scientific">Strongylocentrotus purpuratus</name>
    <name type="common">Purple sea urchin</name>
    <dbReference type="NCBI Taxonomy" id="7668"/>
    <lineage>
        <taxon>Eukaryota</taxon>
        <taxon>Metazoa</taxon>
        <taxon>Echinodermata</taxon>
        <taxon>Eleutherozoa</taxon>
        <taxon>Echinozoa</taxon>
        <taxon>Echinoidea</taxon>
        <taxon>Euechinoidea</taxon>
        <taxon>Echinacea</taxon>
        <taxon>Camarodonta</taxon>
        <taxon>Echinidea</taxon>
        <taxon>Strongylocentrotidae</taxon>
        <taxon>Strongylocentrotus</taxon>
    </lineage>
</organism>
<evidence type="ECO:0000256" key="7">
    <source>
        <dbReference type="RuleBase" id="RU000688"/>
    </source>
</evidence>
<dbReference type="FunFam" id="1.20.1070.10:FF:001278">
    <property type="entry name" value="Uncharacterized protein"/>
    <property type="match status" value="1"/>
</dbReference>
<dbReference type="PROSITE" id="PS00237">
    <property type="entry name" value="G_PROTEIN_RECEP_F1_1"/>
    <property type="match status" value="1"/>
</dbReference>
<comment type="subcellular location">
    <subcellularLocation>
        <location evidence="1">Cell membrane</location>
        <topology evidence="1">Multi-pass membrane protein</topology>
    </subcellularLocation>
</comment>
<keyword evidence="5 9" id="KW-0472">Membrane</keyword>
<keyword evidence="4 9" id="KW-1133">Transmembrane helix</keyword>
<evidence type="ECO:0000256" key="6">
    <source>
        <dbReference type="ARBA" id="ARBA00023170"/>
    </source>
</evidence>
<dbReference type="CDD" id="cd00637">
    <property type="entry name" value="7tm_classA_rhodopsin-like"/>
    <property type="match status" value="1"/>
</dbReference>
<reference evidence="12" key="1">
    <citation type="submission" date="2015-02" db="EMBL/GenBank/DDBJ databases">
        <title>Genome sequencing for Strongylocentrotus purpuratus.</title>
        <authorList>
            <person name="Murali S."/>
            <person name="Liu Y."/>
            <person name="Vee V."/>
            <person name="English A."/>
            <person name="Wang M."/>
            <person name="Skinner E."/>
            <person name="Han Y."/>
            <person name="Muzny D.M."/>
            <person name="Worley K.C."/>
            <person name="Gibbs R.A."/>
        </authorList>
    </citation>
    <scope>NUCLEOTIDE SEQUENCE</scope>
</reference>
<dbReference type="GO" id="GO:0004930">
    <property type="term" value="F:G protein-coupled receptor activity"/>
    <property type="evidence" value="ECO:0000318"/>
    <property type="project" value="GO_Central"/>
</dbReference>
<dbReference type="GO" id="GO:0005886">
    <property type="term" value="C:plasma membrane"/>
    <property type="evidence" value="ECO:0000318"/>
    <property type="project" value="GO_Central"/>
</dbReference>
<evidence type="ECO:0000256" key="4">
    <source>
        <dbReference type="ARBA" id="ARBA00022989"/>
    </source>
</evidence>
<dbReference type="PROSITE" id="PS50262">
    <property type="entry name" value="G_PROTEIN_RECEP_F1_2"/>
    <property type="match status" value="1"/>
</dbReference>
<keyword evidence="3 7" id="KW-0812">Transmembrane</keyword>
<dbReference type="Gene3D" id="1.20.1070.10">
    <property type="entry name" value="Rhodopsin 7-helix transmembrane proteins"/>
    <property type="match status" value="1"/>
</dbReference>
<keyword evidence="7" id="KW-0297">G-protein coupled receptor</keyword>
<evidence type="ECO:0000256" key="9">
    <source>
        <dbReference type="SAM" id="Phobius"/>
    </source>
</evidence>
<dbReference type="Proteomes" id="UP000007110">
    <property type="component" value="Unassembled WGS sequence"/>
</dbReference>
<proteinExistence type="inferred from homology"/>
<dbReference type="AlphaFoldDB" id="A0A7M7NV09"/>
<dbReference type="InterPro" id="IPR017452">
    <property type="entry name" value="GPCR_Rhodpsn_7TM"/>
</dbReference>
<evidence type="ECO:0000256" key="2">
    <source>
        <dbReference type="ARBA" id="ARBA00022475"/>
    </source>
</evidence>
<evidence type="ECO:0000313" key="11">
    <source>
        <dbReference type="EnsemblMetazoa" id="XP_030840959"/>
    </source>
</evidence>
<keyword evidence="12" id="KW-1185">Reference proteome</keyword>
<comment type="similarity">
    <text evidence="7">Belongs to the G-protein coupled receptor 1 family.</text>
</comment>
<dbReference type="PRINTS" id="PR00237">
    <property type="entry name" value="GPCRRHODOPSN"/>
</dbReference>
<feature type="transmembrane region" description="Helical" evidence="9">
    <location>
        <begin position="145"/>
        <end position="164"/>
    </location>
</feature>
<dbReference type="GO" id="GO:0007186">
    <property type="term" value="P:G protein-coupled receptor signaling pathway"/>
    <property type="evidence" value="ECO:0000318"/>
    <property type="project" value="GO_Central"/>
</dbReference>
<sequence>MSSQSASPTPYYRRDGVTIYHNSTSVVAVIEGITIVVIFLGALVANLIAMVTILRDKVMRRNLHNWLILNLIINDLGFTIMNISFLVVSVFDQGYFLLHNKAVCFIQGNVLFAFGNFVTVSAISVDRYLAVVWSTRFPPSKSRTIVFIVFCWVAAIGFFLPSLLRALRGVSSIGYKTISHSCPPEFQENCISGTTFNVIIFLVIVPTMVFCYVGVFLKVWRQQRLLKSYPDAKPSVVSNVCSVEDNDDDDHDHDRVSHADNDMQMEVIDQPIEGPTPSDLTPEPMDFSQSSNTEEPDTEHAEGEIEENKTIQQGNVITGIKKKDHRTMQKKLNIDRRVALTGTLLVLTTVVCWSPYCIVNSCLLSINIPHWMGVATVWLGYSNSLFDPLIYTFMNKRIAARYRDMFRRWSTGLNTLIRCNSGEA</sequence>
<dbReference type="InParanoid" id="A0A7M7NV09"/>
<feature type="transmembrane region" description="Helical" evidence="9">
    <location>
        <begin position="111"/>
        <end position="133"/>
    </location>
</feature>
<name>A0A7M7NV09_STRPU</name>
<dbReference type="RefSeq" id="XP_030840959.1">
    <property type="nucleotide sequence ID" value="XM_030985099.1"/>
</dbReference>
<evidence type="ECO:0000259" key="10">
    <source>
        <dbReference type="PROSITE" id="PS50262"/>
    </source>
</evidence>
<dbReference type="GeneID" id="100891247"/>
<reference evidence="11" key="2">
    <citation type="submission" date="2021-01" db="UniProtKB">
        <authorList>
            <consortium name="EnsemblMetazoa"/>
        </authorList>
    </citation>
    <scope>IDENTIFICATION</scope>
</reference>
<keyword evidence="2" id="KW-1003">Cell membrane</keyword>
<feature type="transmembrane region" description="Helical" evidence="9">
    <location>
        <begin position="368"/>
        <end position="393"/>
    </location>
</feature>
<dbReference type="InterPro" id="IPR000276">
    <property type="entry name" value="GPCR_Rhodpsn"/>
</dbReference>
<evidence type="ECO:0000256" key="3">
    <source>
        <dbReference type="ARBA" id="ARBA00022692"/>
    </source>
</evidence>
<dbReference type="SUPFAM" id="SSF81321">
    <property type="entry name" value="Family A G protein-coupled receptor-like"/>
    <property type="match status" value="1"/>
</dbReference>
<dbReference type="PANTHER" id="PTHR24241:SF188">
    <property type="entry name" value="GASTRIN_CHOLECYSTOKININ TYPE B RECEPTOR"/>
    <property type="match status" value="1"/>
</dbReference>
<dbReference type="GO" id="GO:0032870">
    <property type="term" value="P:cellular response to hormone stimulus"/>
    <property type="evidence" value="ECO:0000318"/>
    <property type="project" value="GO_Central"/>
</dbReference>
<evidence type="ECO:0000313" key="12">
    <source>
        <dbReference type="Proteomes" id="UP000007110"/>
    </source>
</evidence>
<feature type="compositionally biased region" description="Basic and acidic residues" evidence="8">
    <location>
        <begin position="298"/>
        <end position="309"/>
    </location>
</feature>
<feature type="domain" description="G-protein coupled receptors family 1 profile" evidence="10">
    <location>
        <begin position="45"/>
        <end position="391"/>
    </location>
</feature>
<keyword evidence="7" id="KW-0807">Transducer</keyword>
<evidence type="ECO:0000256" key="8">
    <source>
        <dbReference type="SAM" id="MobiDB-lite"/>
    </source>
</evidence>
<accession>A0A7M7NV09</accession>
<protein>
    <recommendedName>
        <fullName evidence="10">G-protein coupled receptors family 1 profile domain-containing protein</fullName>
    </recommendedName>
</protein>
<evidence type="ECO:0000256" key="5">
    <source>
        <dbReference type="ARBA" id="ARBA00023136"/>
    </source>
</evidence>
<keyword evidence="6 7" id="KW-0675">Receptor</keyword>
<feature type="transmembrane region" description="Helical" evidence="9">
    <location>
        <begin position="338"/>
        <end position="356"/>
    </location>
</feature>
<dbReference type="EnsemblMetazoa" id="XM_030985099">
    <property type="protein sequence ID" value="XP_030840959"/>
    <property type="gene ID" value="LOC100891247"/>
</dbReference>
<feature type="transmembrane region" description="Helical" evidence="9">
    <location>
        <begin position="33"/>
        <end position="54"/>
    </location>
</feature>
<feature type="transmembrane region" description="Helical" evidence="9">
    <location>
        <begin position="196"/>
        <end position="217"/>
    </location>
</feature>
<feature type="transmembrane region" description="Helical" evidence="9">
    <location>
        <begin position="66"/>
        <end position="91"/>
    </location>
</feature>
<evidence type="ECO:0000256" key="1">
    <source>
        <dbReference type="ARBA" id="ARBA00004651"/>
    </source>
</evidence>
<dbReference type="KEGG" id="spu:100891247"/>
<dbReference type="PANTHER" id="PTHR24241">
    <property type="entry name" value="NEUROPEPTIDE RECEPTOR-RELATED G-PROTEIN COUPLED RECEPTOR"/>
    <property type="match status" value="1"/>
</dbReference>
<feature type="region of interest" description="Disordered" evidence="8">
    <location>
        <begin position="270"/>
        <end position="311"/>
    </location>
</feature>